<sequence>MKTNKLKLGALLVVIMTILLSFITVSKITVKGSDTMVILAQKWAEIYMKKNPTAVIQVTGGGSGVGIAALINGSTEIANSSRPIKPAEMEKIKAKYNKSAVEIACAKDGLSIFLNKTNPVSELTIAQLGDVFSGKITNWKEVGGPEAKIQLYGRESSSGTFEFFKEHVVKTDFATACQTLPGTAAIINAVKKDKFGIGYGGAAYAEGVKDCKVKKDAKSKGVLPTAVTIKNKTYPIARYLYMYLKEKPKGDTKKFIDWILSSEGQKVIVEVGYYPIK</sequence>
<dbReference type="RefSeq" id="WP_081249488.1">
    <property type="nucleotide sequence ID" value="NZ_CP059075.1"/>
</dbReference>
<protein>
    <recommendedName>
        <fullName evidence="4">Phosphate-binding protein</fullName>
    </recommendedName>
</protein>
<dbReference type="NCBIfam" id="TIGR02136">
    <property type="entry name" value="ptsS_2"/>
    <property type="match status" value="1"/>
</dbReference>
<evidence type="ECO:0000256" key="2">
    <source>
        <dbReference type="ARBA" id="ARBA00022448"/>
    </source>
</evidence>
<organism evidence="6 7">
    <name type="scientific">Flavobacterium psychrophilum</name>
    <dbReference type="NCBI Taxonomy" id="96345"/>
    <lineage>
        <taxon>Bacteria</taxon>
        <taxon>Pseudomonadati</taxon>
        <taxon>Bacteroidota</taxon>
        <taxon>Flavobacteriia</taxon>
        <taxon>Flavobacteriales</taxon>
        <taxon>Flavobacteriaceae</taxon>
        <taxon>Flavobacterium</taxon>
    </lineage>
</organism>
<dbReference type="Pfam" id="PF12849">
    <property type="entry name" value="PBP_like_2"/>
    <property type="match status" value="1"/>
</dbReference>
<dbReference type="PANTHER" id="PTHR30570:SF1">
    <property type="entry name" value="PHOSPHATE-BINDING PROTEIN PSTS"/>
    <property type="match status" value="1"/>
</dbReference>
<keyword evidence="2 4" id="KW-0813">Transport</keyword>
<dbReference type="InterPro" id="IPR011862">
    <property type="entry name" value="Phos-bd"/>
</dbReference>
<dbReference type="EMBL" id="CP059075">
    <property type="protein sequence ID" value="QRE04608.1"/>
    <property type="molecule type" value="Genomic_DNA"/>
</dbReference>
<reference evidence="6 7" key="1">
    <citation type="submission" date="2020-07" db="EMBL/GenBank/DDBJ databases">
        <title>Genomic characterization of Flavobacterium psychrophilum strains.</title>
        <authorList>
            <person name="Castillo D."/>
            <person name="Jorgensen J."/>
            <person name="Middelboe M."/>
        </authorList>
    </citation>
    <scope>NUCLEOTIDE SEQUENCE [LARGE SCALE GENOMIC DNA]</scope>
    <source>
        <strain evidence="6 7">FPS-R7</strain>
    </source>
</reference>
<dbReference type="AlphaFoldDB" id="A0A8G2G0D5"/>
<evidence type="ECO:0000256" key="1">
    <source>
        <dbReference type="ARBA" id="ARBA00008725"/>
    </source>
</evidence>
<accession>A0A8G2G0D5</accession>
<proteinExistence type="inferred from homology"/>
<evidence type="ECO:0000259" key="5">
    <source>
        <dbReference type="Pfam" id="PF12849"/>
    </source>
</evidence>
<dbReference type="InterPro" id="IPR050811">
    <property type="entry name" value="Phosphate_ABC_transporter"/>
</dbReference>
<evidence type="ECO:0000256" key="3">
    <source>
        <dbReference type="ARBA" id="ARBA00022729"/>
    </source>
</evidence>
<dbReference type="Gene3D" id="3.40.190.10">
    <property type="entry name" value="Periplasmic binding protein-like II"/>
    <property type="match status" value="2"/>
</dbReference>
<comment type="function">
    <text evidence="4">Involved in the system for phosphate transport across the cytoplasmic membrane.</text>
</comment>
<evidence type="ECO:0000256" key="4">
    <source>
        <dbReference type="RuleBase" id="RU367119"/>
    </source>
</evidence>
<evidence type="ECO:0000313" key="6">
    <source>
        <dbReference type="EMBL" id="QRE04608.1"/>
    </source>
</evidence>
<keyword evidence="4" id="KW-0592">Phosphate transport</keyword>
<dbReference type="CDD" id="cd13653">
    <property type="entry name" value="PBP2_phosphate_like_1"/>
    <property type="match status" value="1"/>
</dbReference>
<name>A0A8G2G0D5_FLAPS</name>
<feature type="domain" description="PBP" evidence="5">
    <location>
        <begin position="25"/>
        <end position="263"/>
    </location>
</feature>
<dbReference type="GO" id="GO:0006817">
    <property type="term" value="P:phosphate ion transport"/>
    <property type="evidence" value="ECO:0007669"/>
    <property type="project" value="UniProtKB-UniRule"/>
</dbReference>
<dbReference type="InterPro" id="IPR024370">
    <property type="entry name" value="PBP_domain"/>
</dbReference>
<comment type="similarity">
    <text evidence="1 4">Belongs to the PstS family.</text>
</comment>
<gene>
    <name evidence="6" type="ORF">H0H26_03125</name>
</gene>
<dbReference type="PANTHER" id="PTHR30570">
    <property type="entry name" value="PERIPLASMIC PHOSPHATE BINDING COMPONENT OF PHOSPHATE ABC TRANSPORTER"/>
    <property type="match status" value="1"/>
</dbReference>
<dbReference type="Proteomes" id="UP000596329">
    <property type="component" value="Chromosome"/>
</dbReference>
<dbReference type="SUPFAM" id="SSF53850">
    <property type="entry name" value="Periplasmic binding protein-like II"/>
    <property type="match status" value="1"/>
</dbReference>
<keyword evidence="3" id="KW-0732">Signal</keyword>
<dbReference type="GO" id="GO:0042301">
    <property type="term" value="F:phosphate ion binding"/>
    <property type="evidence" value="ECO:0007669"/>
    <property type="project" value="UniProtKB-UniRule"/>
</dbReference>
<evidence type="ECO:0000313" key="7">
    <source>
        <dbReference type="Proteomes" id="UP000596329"/>
    </source>
</evidence>